<feature type="transmembrane region" description="Helical" evidence="9">
    <location>
        <begin position="42"/>
        <end position="60"/>
    </location>
</feature>
<keyword evidence="12" id="KW-1185">Reference proteome</keyword>
<name>A0A3G9JYY4_9ACTN</name>
<evidence type="ECO:0000256" key="5">
    <source>
        <dbReference type="ARBA" id="ARBA00022683"/>
    </source>
</evidence>
<keyword evidence="4" id="KW-0762">Sugar transport</keyword>
<dbReference type="InterPro" id="IPR004703">
    <property type="entry name" value="PTS_sugar-sp_permease"/>
</dbReference>
<dbReference type="PANTHER" id="PTHR37324:SF2">
    <property type="entry name" value="PTS SYSTEM GALACTITOL-SPECIFIC EIIC COMPONENT"/>
    <property type="match status" value="1"/>
</dbReference>
<dbReference type="Pfam" id="PF03611">
    <property type="entry name" value="EIIC-GAT"/>
    <property type="match status" value="1"/>
</dbReference>
<reference evidence="12" key="1">
    <citation type="submission" date="2018-11" db="EMBL/GenBank/DDBJ databases">
        <title>Comparative genomics of Parolsenella catena and Libanicoccus massiliensis: Reclassification of Libanicoccus massiliensis as Parolsenella massiliensis comb. nov.</title>
        <authorList>
            <person name="Sakamoto M."/>
            <person name="Ikeyama N."/>
            <person name="Murakami T."/>
            <person name="Mori H."/>
            <person name="Yuki M."/>
            <person name="Ohkuma M."/>
        </authorList>
    </citation>
    <scope>NUCLEOTIDE SEQUENCE [LARGE SCALE GENOMIC DNA]</scope>
    <source>
        <strain evidence="12">JCM 31932</strain>
    </source>
</reference>
<dbReference type="InterPro" id="IPR013853">
    <property type="entry name" value="EIIC-GAT"/>
</dbReference>
<feature type="transmembrane region" description="Helical" evidence="9">
    <location>
        <begin position="224"/>
        <end position="246"/>
    </location>
</feature>
<dbReference type="KEGG" id="pcat:Pcatena_12350"/>
<dbReference type="GO" id="GO:0009401">
    <property type="term" value="P:phosphoenolpyruvate-dependent sugar phosphotransferase system"/>
    <property type="evidence" value="ECO:0007669"/>
    <property type="project" value="UniProtKB-KW"/>
</dbReference>
<evidence type="ECO:0000256" key="3">
    <source>
        <dbReference type="ARBA" id="ARBA00022475"/>
    </source>
</evidence>
<feature type="transmembrane region" description="Helical" evidence="9">
    <location>
        <begin position="336"/>
        <end position="355"/>
    </location>
</feature>
<sequence>MDAFLNGFMTVFNAIMNAGVYVMLPIIITLLSLLFGLKLSKAFKAGVTIAIGFAGINLVVQLMKDQLGPAAKAMVDTVGIQLDVLDVGWSALASAAWASTLVPVIVLEVIAINIVMVVLKLTDTMDIDIWNYHSMLTCGGLIFFVTGNPAYALIGVAIMSIITFKFADWTQPFVSHYFGIPGVSLPHVPAQSSLIIAAPLNWLFDKIPGLNKIDIDMSGVRKYLGFFGEPWMLGLILGCVIGALAGYDPGKIFTLGIYMSAVMVLIPRMTQIFVEGLMPVSEAAGEWCQKHFNGRELHIGLDAAVIVGDESVITLTLLMTPITILLAVILPGNRMLPFADLAVITFRICLILAICRGNMFRSLIIGTVVMASVLYCGTWSAEAMTGFATATGLSFDSGLIGSFCGPSLLMSYIIFKACTTNPVVIIPIILVVLAAVWYIVEKKVGMKKVEEYAAACDDMLE</sequence>
<evidence type="ECO:0000256" key="4">
    <source>
        <dbReference type="ARBA" id="ARBA00022597"/>
    </source>
</evidence>
<feature type="transmembrane region" description="Helical" evidence="9">
    <location>
        <begin position="252"/>
        <end position="269"/>
    </location>
</feature>
<dbReference type="PIRSF" id="PIRSF006304">
    <property type="entry name" value="GatC"/>
    <property type="match status" value="1"/>
</dbReference>
<dbReference type="RefSeq" id="WP_198433390.1">
    <property type="nucleotide sequence ID" value="NZ_AP019367.1"/>
</dbReference>
<feature type="transmembrane region" description="Helical" evidence="9">
    <location>
        <begin position="140"/>
        <end position="164"/>
    </location>
</feature>
<feature type="transmembrane region" description="Helical" evidence="9">
    <location>
        <begin position="393"/>
        <end position="415"/>
    </location>
</feature>
<evidence type="ECO:0000313" key="11">
    <source>
        <dbReference type="EMBL" id="BBH50648.1"/>
    </source>
</evidence>
<dbReference type="GO" id="GO:0015577">
    <property type="term" value="F:galactitol transmembrane transporter activity"/>
    <property type="evidence" value="ECO:0007669"/>
    <property type="project" value="InterPro"/>
</dbReference>
<keyword evidence="8 9" id="KW-0472">Membrane</keyword>
<dbReference type="InterPro" id="IPR013014">
    <property type="entry name" value="PTS_EIIC_2"/>
</dbReference>
<keyword evidence="6 9" id="KW-0812">Transmembrane</keyword>
<organism evidence="11 12">
    <name type="scientific">Parolsenella catena</name>
    <dbReference type="NCBI Taxonomy" id="2003188"/>
    <lineage>
        <taxon>Bacteria</taxon>
        <taxon>Bacillati</taxon>
        <taxon>Actinomycetota</taxon>
        <taxon>Coriobacteriia</taxon>
        <taxon>Coriobacteriales</taxon>
        <taxon>Atopobiaceae</taxon>
        <taxon>Parolsenella</taxon>
    </lineage>
</organism>
<feature type="transmembrane region" description="Helical" evidence="9">
    <location>
        <begin position="95"/>
        <end position="119"/>
    </location>
</feature>
<evidence type="ECO:0000256" key="8">
    <source>
        <dbReference type="ARBA" id="ARBA00023136"/>
    </source>
</evidence>
<proteinExistence type="predicted"/>
<feature type="transmembrane region" description="Helical" evidence="9">
    <location>
        <begin position="312"/>
        <end position="330"/>
    </location>
</feature>
<evidence type="ECO:0000256" key="9">
    <source>
        <dbReference type="SAM" id="Phobius"/>
    </source>
</evidence>
<gene>
    <name evidence="11" type="primary">gatC1_2</name>
    <name evidence="11" type="ORF">Pcatena_12350</name>
</gene>
<protein>
    <submittedName>
        <fullName evidence="11">Galactitol-specific PTS system IIC component</fullName>
    </submittedName>
</protein>
<feature type="transmembrane region" description="Helical" evidence="9">
    <location>
        <begin position="362"/>
        <end position="381"/>
    </location>
</feature>
<feature type="domain" description="PTS EIIC type-2" evidence="10">
    <location>
        <begin position="12"/>
        <end position="437"/>
    </location>
</feature>
<dbReference type="PROSITE" id="PS51104">
    <property type="entry name" value="PTS_EIIC_TYPE_2"/>
    <property type="match status" value="1"/>
</dbReference>
<evidence type="ECO:0000256" key="6">
    <source>
        <dbReference type="ARBA" id="ARBA00022692"/>
    </source>
</evidence>
<dbReference type="GeneID" id="88849368"/>
<dbReference type="Proteomes" id="UP000273154">
    <property type="component" value="Chromosome"/>
</dbReference>
<accession>A0A3G9JYY4</accession>
<keyword evidence="7 9" id="KW-1133">Transmembrane helix</keyword>
<evidence type="ECO:0000256" key="7">
    <source>
        <dbReference type="ARBA" id="ARBA00022989"/>
    </source>
</evidence>
<feature type="transmembrane region" description="Helical" evidence="9">
    <location>
        <begin position="184"/>
        <end position="204"/>
    </location>
</feature>
<dbReference type="GO" id="GO:0005886">
    <property type="term" value="C:plasma membrane"/>
    <property type="evidence" value="ECO:0007669"/>
    <property type="project" value="UniProtKB-SubCell"/>
</dbReference>
<keyword evidence="3" id="KW-1003">Cell membrane</keyword>
<evidence type="ECO:0000256" key="1">
    <source>
        <dbReference type="ARBA" id="ARBA00004651"/>
    </source>
</evidence>
<keyword evidence="5" id="KW-0598">Phosphotransferase system</keyword>
<dbReference type="AlphaFoldDB" id="A0A3G9JYY4"/>
<evidence type="ECO:0000259" key="10">
    <source>
        <dbReference type="PROSITE" id="PS51104"/>
    </source>
</evidence>
<keyword evidence="2" id="KW-0813">Transport</keyword>
<dbReference type="EMBL" id="AP019367">
    <property type="protein sequence ID" value="BBH50648.1"/>
    <property type="molecule type" value="Genomic_DNA"/>
</dbReference>
<evidence type="ECO:0000256" key="2">
    <source>
        <dbReference type="ARBA" id="ARBA00022448"/>
    </source>
</evidence>
<evidence type="ECO:0000313" key="12">
    <source>
        <dbReference type="Proteomes" id="UP000273154"/>
    </source>
</evidence>
<feature type="transmembrane region" description="Helical" evidence="9">
    <location>
        <begin position="12"/>
        <end position="35"/>
    </location>
</feature>
<comment type="subcellular location">
    <subcellularLocation>
        <location evidence="1">Cell membrane</location>
        <topology evidence="1">Multi-pass membrane protein</topology>
    </subcellularLocation>
</comment>
<feature type="transmembrane region" description="Helical" evidence="9">
    <location>
        <begin position="422"/>
        <end position="440"/>
    </location>
</feature>
<dbReference type="PANTHER" id="PTHR37324">
    <property type="entry name" value="PTS SYSTEM GALACTITOL-SPECIFIC EIIC COMPONENT"/>
    <property type="match status" value="1"/>
</dbReference>